<dbReference type="InterPro" id="IPR036812">
    <property type="entry name" value="NAD(P)_OxRdtase_dom_sf"/>
</dbReference>
<dbReference type="InterPro" id="IPR017896">
    <property type="entry name" value="4Fe4S_Fe-S-bd"/>
</dbReference>
<dbReference type="PANTHER" id="PTHR43312">
    <property type="entry name" value="D-THREO-ALDOSE 1-DEHYDROGENASE"/>
    <property type="match status" value="1"/>
</dbReference>
<dbReference type="PANTHER" id="PTHR43312:SF1">
    <property type="entry name" value="NADP-DEPENDENT OXIDOREDUCTASE DOMAIN-CONTAINING PROTEIN"/>
    <property type="match status" value="1"/>
</dbReference>
<keyword evidence="3" id="KW-1185">Reference proteome</keyword>
<dbReference type="InterPro" id="IPR023210">
    <property type="entry name" value="NADP_OxRdtase_dom"/>
</dbReference>
<dbReference type="InterPro" id="IPR053135">
    <property type="entry name" value="AKR2_Oxidoreductase"/>
</dbReference>
<dbReference type="PROSITE" id="PS51379">
    <property type="entry name" value="4FE4S_FER_2"/>
    <property type="match status" value="1"/>
</dbReference>
<sequence length="382" mass="43209">MEYRKLGDTGIEVSEIAFGAEFLVERPYEDTEVLIKACEANGINFVDCWMSEPDVRSHLGKAIKPNRENWVIQGHIGSTWQNNQYVRTREMDKVIPAFEDFMERFQMDTLDFGMIHYVDQLDDYNEIMNGPFIEYVRKLKDDGTIAHIGLSTHNPEIGLLAAENPEIELLMFSINPAFDMFGVMDDIEEYRKEEAYDDEFSSLNPVRAQLYETCERNGTALTVMKGFAGGNLLSDETSPFGVALTPVQCIHYALEQKGVSSIFVGVKTVEELEESLKYCSASDEEKDYAEVLKNAPKHSFKGQCTYCGHCAPCSSQIDIAMVNKLFDLAKNHDEVPASVREHYNNLKFNATDCIACGDCEPRCPFNVHIVDVMLDAHDLFGF</sequence>
<dbReference type="SUPFAM" id="SSF51430">
    <property type="entry name" value="NAD(P)-linked oxidoreductase"/>
    <property type="match status" value="1"/>
</dbReference>
<dbReference type="GO" id="GO:0016491">
    <property type="term" value="F:oxidoreductase activity"/>
    <property type="evidence" value="ECO:0007669"/>
    <property type="project" value="UniProtKB-KW"/>
</dbReference>
<reference evidence="2 3" key="1">
    <citation type="submission" date="2017-03" db="EMBL/GenBank/DDBJ databases">
        <title>Genome sequence of Methanobrevibacter thaueri.</title>
        <authorList>
            <person name="Poehlein A."/>
            <person name="Seedorf H."/>
            <person name="Daniel R."/>
        </authorList>
    </citation>
    <scope>NUCLEOTIDE SEQUENCE [LARGE SCALE GENOMIC DNA]</scope>
    <source>
        <strain evidence="2 3">DSM 11995</strain>
    </source>
</reference>
<dbReference type="RefSeq" id="WP_116591148.1">
    <property type="nucleotide sequence ID" value="NZ_MZGS01000012.1"/>
</dbReference>
<dbReference type="Proteomes" id="UP000251717">
    <property type="component" value="Unassembled WGS sequence"/>
</dbReference>
<dbReference type="CDD" id="cd19100">
    <property type="entry name" value="AKR_unchar"/>
    <property type="match status" value="1"/>
</dbReference>
<comment type="caution">
    <text evidence="2">The sequence shown here is derived from an EMBL/GenBank/DDBJ whole genome shotgun (WGS) entry which is preliminary data.</text>
</comment>
<organism evidence="2 3">
    <name type="scientific">Methanobrevibacter thaueri</name>
    <dbReference type="NCBI Taxonomy" id="190975"/>
    <lineage>
        <taxon>Archaea</taxon>
        <taxon>Methanobacteriati</taxon>
        <taxon>Methanobacteriota</taxon>
        <taxon>Methanomada group</taxon>
        <taxon>Methanobacteria</taxon>
        <taxon>Methanobacteriales</taxon>
        <taxon>Methanobacteriaceae</taxon>
        <taxon>Methanobrevibacter</taxon>
    </lineage>
</organism>
<proteinExistence type="predicted"/>
<name>A0A315XPD9_9EURY</name>
<dbReference type="Pfam" id="PF00248">
    <property type="entry name" value="Aldo_ket_red"/>
    <property type="match status" value="1"/>
</dbReference>
<gene>
    <name evidence="2" type="primary">yhdN_1</name>
    <name evidence="2" type="ORF">MBBTH_01490</name>
</gene>
<dbReference type="InterPro" id="IPR017900">
    <property type="entry name" value="4Fe4S_Fe_S_CS"/>
</dbReference>
<keyword evidence="2" id="KW-0560">Oxidoreductase</keyword>
<protein>
    <submittedName>
        <fullName evidence="2">General stress protein 69</fullName>
        <ecNumber evidence="2">1.1.1.-</ecNumber>
    </submittedName>
</protein>
<evidence type="ECO:0000259" key="1">
    <source>
        <dbReference type="PROSITE" id="PS51379"/>
    </source>
</evidence>
<dbReference type="PROSITE" id="PS00198">
    <property type="entry name" value="4FE4S_FER_1"/>
    <property type="match status" value="1"/>
</dbReference>
<dbReference type="EC" id="1.1.1.-" evidence="2"/>
<evidence type="ECO:0000313" key="2">
    <source>
        <dbReference type="EMBL" id="PWB88246.1"/>
    </source>
</evidence>
<accession>A0A315XPD9</accession>
<feature type="domain" description="4Fe-4S ferredoxin-type" evidence="1">
    <location>
        <begin position="344"/>
        <end position="373"/>
    </location>
</feature>
<dbReference type="SUPFAM" id="SSF46548">
    <property type="entry name" value="alpha-helical ferredoxin"/>
    <property type="match status" value="1"/>
</dbReference>
<evidence type="ECO:0000313" key="3">
    <source>
        <dbReference type="Proteomes" id="UP000251717"/>
    </source>
</evidence>
<dbReference type="EMBL" id="MZGS01000012">
    <property type="protein sequence ID" value="PWB88246.1"/>
    <property type="molecule type" value="Genomic_DNA"/>
</dbReference>
<dbReference type="OrthoDB" id="7236at2157"/>
<dbReference type="AlphaFoldDB" id="A0A315XPD9"/>
<dbReference type="Gene3D" id="3.20.20.100">
    <property type="entry name" value="NADP-dependent oxidoreductase domain"/>
    <property type="match status" value="1"/>
</dbReference>